<sequence length="249" mass="26775">MQRNSATIFPLIAACLSAPLFLCSNAQAAQTSAVESPWSGAAELGASISTGNSQTSSVNGKFSLKYEQGPWSHRFKVSTLQSSEDGASTANRTVADFSSRFAFDLRNYAFDSLRYSHDAFSGYTYQASVAAGLGRKFWVSDLGELSAEAGPGYRKSKTQDGTSENNLIGLARANFRYNISDTAKFEQSLTVLGGAANTELESETALSVNMTKTLALKVAYTVQHNTKVPVDTKKTDTFTSINLVYAFGK</sequence>
<feature type="signal peptide" evidence="1">
    <location>
        <begin position="1"/>
        <end position="28"/>
    </location>
</feature>
<dbReference type="Pfam" id="PF04338">
    <property type="entry name" value="DUF481"/>
    <property type="match status" value="1"/>
</dbReference>
<protein>
    <recommendedName>
        <fullName evidence="4">Salt-induced outer membrane protein</fullName>
    </recommendedName>
</protein>
<proteinExistence type="predicted"/>
<dbReference type="PROSITE" id="PS51257">
    <property type="entry name" value="PROKAR_LIPOPROTEIN"/>
    <property type="match status" value="1"/>
</dbReference>
<dbReference type="InterPro" id="IPR007433">
    <property type="entry name" value="DUF481"/>
</dbReference>
<keyword evidence="1" id="KW-0732">Signal</keyword>
<evidence type="ECO:0000256" key="1">
    <source>
        <dbReference type="SAM" id="SignalP"/>
    </source>
</evidence>
<evidence type="ECO:0000313" key="2">
    <source>
        <dbReference type="EMBL" id="ACX95915.1"/>
    </source>
</evidence>
<dbReference type="Proteomes" id="UP000009102">
    <property type="component" value="Chromosome"/>
</dbReference>
<keyword evidence="3" id="KW-1185">Reference proteome</keyword>
<evidence type="ECO:0008006" key="4">
    <source>
        <dbReference type="Google" id="ProtNLM"/>
    </source>
</evidence>
<dbReference type="HOGENOM" id="CLU_058997_5_1_6"/>
<evidence type="ECO:0000313" key="3">
    <source>
        <dbReference type="Proteomes" id="UP000009102"/>
    </source>
</evidence>
<dbReference type="OrthoDB" id="5292716at2"/>
<accession>D0KZP2</accession>
<name>D0KZP2_HALNC</name>
<reference evidence="2 3" key="1">
    <citation type="submission" date="2009-10" db="EMBL/GenBank/DDBJ databases">
        <title>Complete sequence of Halothiobacillus neapolitanus c2.</title>
        <authorList>
            <consortium name="US DOE Joint Genome Institute"/>
            <person name="Lucas S."/>
            <person name="Copeland A."/>
            <person name="Lapidus A."/>
            <person name="Glavina del Rio T."/>
            <person name="Tice H."/>
            <person name="Bruce D."/>
            <person name="Goodwin L."/>
            <person name="Pitluck S."/>
            <person name="Davenport K."/>
            <person name="Brettin T."/>
            <person name="Detter J.C."/>
            <person name="Han C."/>
            <person name="Tapia R."/>
            <person name="Larimer F."/>
            <person name="Land M."/>
            <person name="Hauser L."/>
            <person name="Kyrpides N."/>
            <person name="Mikhailova N."/>
            <person name="Kerfeld C."/>
            <person name="Cannon G."/>
            <person name="Heinhort S."/>
        </authorList>
    </citation>
    <scope>NUCLEOTIDE SEQUENCE [LARGE SCALE GENOMIC DNA]</scope>
    <source>
        <strain evidence="3">ATCC 23641 / c2</strain>
    </source>
</reference>
<dbReference type="KEGG" id="hna:Hneap_1079"/>
<dbReference type="RefSeq" id="WP_012823951.1">
    <property type="nucleotide sequence ID" value="NC_013422.1"/>
</dbReference>
<gene>
    <name evidence="2" type="ordered locus">Hneap_1079</name>
</gene>
<dbReference type="EMBL" id="CP001801">
    <property type="protein sequence ID" value="ACX95915.1"/>
    <property type="molecule type" value="Genomic_DNA"/>
</dbReference>
<dbReference type="eggNOG" id="COG3137">
    <property type="taxonomic scope" value="Bacteria"/>
</dbReference>
<organism evidence="2 3">
    <name type="scientific">Halothiobacillus neapolitanus (strain ATCC 23641 / DSM 15147 / CIP 104769 / NCIMB 8539 / c2)</name>
    <name type="common">Thiobacillus neapolitanus</name>
    <dbReference type="NCBI Taxonomy" id="555778"/>
    <lineage>
        <taxon>Bacteria</taxon>
        <taxon>Pseudomonadati</taxon>
        <taxon>Pseudomonadota</taxon>
        <taxon>Gammaproteobacteria</taxon>
        <taxon>Chromatiales</taxon>
        <taxon>Halothiobacillaceae</taxon>
        <taxon>Halothiobacillus</taxon>
    </lineage>
</organism>
<feature type="chain" id="PRO_5003010809" description="Salt-induced outer membrane protein" evidence="1">
    <location>
        <begin position="29"/>
        <end position="249"/>
    </location>
</feature>
<dbReference type="AlphaFoldDB" id="D0KZP2"/>
<dbReference type="STRING" id="555778.Hneap_1079"/>